<comment type="similarity">
    <text evidence="1">Belongs to the SorC transcriptional regulatory family.</text>
</comment>
<name>A0A239SLR6_9STRE</name>
<keyword evidence="2" id="KW-0805">Transcription regulation</keyword>
<dbReference type="RefSeq" id="WP_018373104.1">
    <property type="nucleotide sequence ID" value="NZ_LT906439.1"/>
</dbReference>
<dbReference type="PANTHER" id="PTHR34294">
    <property type="entry name" value="TRANSCRIPTIONAL REGULATOR-RELATED"/>
    <property type="match status" value="1"/>
</dbReference>
<dbReference type="Gene3D" id="3.40.50.1360">
    <property type="match status" value="1"/>
</dbReference>
<protein>
    <submittedName>
        <fullName evidence="6">Transcriptional regulator, putative</fullName>
    </submittedName>
</protein>
<dbReference type="GO" id="GO:0003677">
    <property type="term" value="F:DNA binding"/>
    <property type="evidence" value="ECO:0007669"/>
    <property type="project" value="UniProtKB-KW"/>
</dbReference>
<reference evidence="6 7" key="1">
    <citation type="submission" date="2017-06" db="EMBL/GenBank/DDBJ databases">
        <authorList>
            <consortium name="Pathogen Informatics"/>
        </authorList>
    </citation>
    <scope>NUCLEOTIDE SEQUENCE [LARGE SCALE GENOMIC DNA]</scope>
    <source>
        <strain evidence="6 7">NCTC13788</strain>
    </source>
</reference>
<dbReference type="STRING" id="1123308.GCA_000380085_00537"/>
<dbReference type="SUPFAM" id="SSF100950">
    <property type="entry name" value="NagB/RpiA/CoA transferase-like"/>
    <property type="match status" value="1"/>
</dbReference>
<evidence type="ECO:0000313" key="7">
    <source>
        <dbReference type="Proteomes" id="UP000215185"/>
    </source>
</evidence>
<evidence type="ECO:0000256" key="4">
    <source>
        <dbReference type="ARBA" id="ARBA00023163"/>
    </source>
</evidence>
<evidence type="ECO:0000256" key="1">
    <source>
        <dbReference type="ARBA" id="ARBA00010466"/>
    </source>
</evidence>
<evidence type="ECO:0000259" key="5">
    <source>
        <dbReference type="Pfam" id="PF04198"/>
    </source>
</evidence>
<dbReference type="InterPro" id="IPR013324">
    <property type="entry name" value="RNA_pol_sigma_r3/r4-like"/>
</dbReference>
<dbReference type="Proteomes" id="UP000215185">
    <property type="component" value="Chromosome 1"/>
</dbReference>
<evidence type="ECO:0000313" key="6">
    <source>
        <dbReference type="EMBL" id="SNU86375.1"/>
    </source>
</evidence>
<dbReference type="Gene3D" id="1.10.10.60">
    <property type="entry name" value="Homeodomain-like"/>
    <property type="match status" value="1"/>
</dbReference>
<dbReference type="InterPro" id="IPR007324">
    <property type="entry name" value="Sugar-bd_dom_put"/>
</dbReference>
<gene>
    <name evidence="6" type="primary">sorC_1</name>
    <name evidence="6" type="ORF">SAMEA4412692_00208</name>
</gene>
<dbReference type="EMBL" id="LT906439">
    <property type="protein sequence ID" value="SNU86375.1"/>
    <property type="molecule type" value="Genomic_DNA"/>
</dbReference>
<evidence type="ECO:0000256" key="3">
    <source>
        <dbReference type="ARBA" id="ARBA00023125"/>
    </source>
</evidence>
<sequence>MLNESQRVLAKVAYLYYIENKTQSEIALELNIHRSTVSRMLEKSKKEGIVEITINNYNPETFALEEYCKEKYHLKRIEIVSNSYYPTDKALAEAISKRASAVIRNVISDGDIVGLSWGASVSKAIDAIKPRQSKDLLFCPLAGSPSHINTRYHVNTLIYKLARKFHGETKYINVTAIQPNTHMAKDILKTEEFKTLQFLWNSLDVAIIGIGSDSFETASQWRDQLSMYDRQILIAANAVGDICCRFFDQKGRVIYPELQKRTIGLSLDQLFYVPNVIAIAYGAHKVAAIQSALNQKRLDYLITDKKTMLDILRLENDNFYPQI</sequence>
<dbReference type="KEGG" id="smen:SAMEA4412692_0208"/>
<dbReference type="InterPro" id="IPR051054">
    <property type="entry name" value="SorC_transcr_regulators"/>
</dbReference>
<accession>A0A239SLR6</accession>
<evidence type="ECO:0000256" key="2">
    <source>
        <dbReference type="ARBA" id="ARBA00023015"/>
    </source>
</evidence>
<dbReference type="InterPro" id="IPR037171">
    <property type="entry name" value="NagB/RpiA_transferase-like"/>
</dbReference>
<dbReference type="PANTHER" id="PTHR34294:SF1">
    <property type="entry name" value="TRANSCRIPTIONAL REGULATOR LSRR"/>
    <property type="match status" value="1"/>
</dbReference>
<keyword evidence="3" id="KW-0238">DNA-binding</keyword>
<dbReference type="SUPFAM" id="SSF88659">
    <property type="entry name" value="Sigma3 and sigma4 domains of RNA polymerase sigma factors"/>
    <property type="match status" value="1"/>
</dbReference>
<dbReference type="GO" id="GO:0030246">
    <property type="term" value="F:carbohydrate binding"/>
    <property type="evidence" value="ECO:0007669"/>
    <property type="project" value="InterPro"/>
</dbReference>
<dbReference type="Pfam" id="PF04198">
    <property type="entry name" value="Sugar-bind"/>
    <property type="match status" value="1"/>
</dbReference>
<organism evidence="6 7">
    <name type="scientific">Streptococcus merionis</name>
    <dbReference type="NCBI Taxonomy" id="400065"/>
    <lineage>
        <taxon>Bacteria</taxon>
        <taxon>Bacillati</taxon>
        <taxon>Bacillota</taxon>
        <taxon>Bacilli</taxon>
        <taxon>Lactobacillales</taxon>
        <taxon>Streptococcaceae</taxon>
        <taxon>Streptococcus</taxon>
    </lineage>
</organism>
<feature type="domain" description="Sugar-binding" evidence="5">
    <location>
        <begin position="61"/>
        <end position="312"/>
    </location>
</feature>
<dbReference type="AlphaFoldDB" id="A0A239SLR6"/>
<keyword evidence="4" id="KW-0804">Transcription</keyword>
<dbReference type="eggNOG" id="COG2390">
    <property type="taxonomic scope" value="Bacteria"/>
</dbReference>
<proteinExistence type="inferred from homology"/>
<keyword evidence="7" id="KW-1185">Reference proteome</keyword>